<dbReference type="GO" id="GO:0022857">
    <property type="term" value="F:transmembrane transporter activity"/>
    <property type="evidence" value="ECO:0007669"/>
    <property type="project" value="InterPro"/>
</dbReference>
<dbReference type="OrthoDB" id="9782305at2"/>
<dbReference type="InterPro" id="IPR037294">
    <property type="entry name" value="ABC_BtuC-like"/>
</dbReference>
<feature type="transmembrane region" description="Helical" evidence="8">
    <location>
        <begin position="207"/>
        <end position="228"/>
    </location>
</feature>
<feature type="transmembrane region" description="Helical" evidence="8">
    <location>
        <begin position="323"/>
        <end position="341"/>
    </location>
</feature>
<dbReference type="GO" id="GO:0005886">
    <property type="term" value="C:plasma membrane"/>
    <property type="evidence" value="ECO:0007669"/>
    <property type="project" value="UniProtKB-SubCell"/>
</dbReference>
<dbReference type="InterPro" id="IPR000522">
    <property type="entry name" value="ABC_transptr_permease_BtuC"/>
</dbReference>
<proteinExistence type="inferred from homology"/>
<keyword evidence="10" id="KW-1185">Reference proteome</keyword>
<evidence type="ECO:0000313" key="9">
    <source>
        <dbReference type="EMBL" id="PVG84322.1"/>
    </source>
</evidence>
<keyword evidence="3" id="KW-0813">Transport</keyword>
<dbReference type="PANTHER" id="PTHR30472:SF1">
    <property type="entry name" value="FE(3+) DICITRATE TRANSPORT SYSTEM PERMEASE PROTEIN FECC-RELATED"/>
    <property type="match status" value="1"/>
</dbReference>
<keyword evidence="4" id="KW-1003">Cell membrane</keyword>
<accession>A0A2T8FF22</accession>
<dbReference type="CDD" id="cd06550">
    <property type="entry name" value="TM_ABC_iron-siderophores_like"/>
    <property type="match status" value="1"/>
</dbReference>
<sequence length="349" mass="34448">MTQVRLGSAPGLATGRIATSGRPRGTAAAASGVAAAVVLVLLASAASIFIGSRPVQPAALLDPTHPLHAVLAARIPRTLLALAVGAALGLAGACLQGLTRNPLADPGILGINAGASLAMVLGMSVLGISDLSSYIWFAFAGAAVAGILVHAIASMGPGGATPLSLAIAGAALAALAASWTSAMLLADRQTMETFRFWAVGTVGGRGFDVLLTGLPFLLAGAVLALAGARLLDALALGDDLARGLGRRTGFDRAALGLAVVLLAGTATALAGPLAFVGLLVPHAVRAVTGPHHGRLLPLAAVAGAVLVTLADTLGRVVLPPAEVQVGIMTVLVGVPAFLALIRRGRMGAL</sequence>
<evidence type="ECO:0000256" key="7">
    <source>
        <dbReference type="ARBA" id="ARBA00023136"/>
    </source>
</evidence>
<dbReference type="RefSeq" id="WP_116570453.1">
    <property type="nucleotide sequence ID" value="NZ_QDGZ01000001.1"/>
</dbReference>
<dbReference type="Pfam" id="PF01032">
    <property type="entry name" value="FecCD"/>
    <property type="match status" value="1"/>
</dbReference>
<feature type="transmembrane region" description="Helical" evidence="8">
    <location>
        <begin position="253"/>
        <end position="283"/>
    </location>
</feature>
<feature type="transmembrane region" description="Helical" evidence="8">
    <location>
        <begin position="79"/>
        <end position="98"/>
    </location>
</feature>
<organism evidence="9 10">
    <name type="scientific">Nocardioides gansuensis</name>
    <dbReference type="NCBI Taxonomy" id="2138300"/>
    <lineage>
        <taxon>Bacteria</taxon>
        <taxon>Bacillati</taxon>
        <taxon>Actinomycetota</taxon>
        <taxon>Actinomycetes</taxon>
        <taxon>Propionibacteriales</taxon>
        <taxon>Nocardioidaceae</taxon>
        <taxon>Nocardioides</taxon>
    </lineage>
</organism>
<dbReference type="SUPFAM" id="SSF81345">
    <property type="entry name" value="ABC transporter involved in vitamin B12 uptake, BtuC"/>
    <property type="match status" value="1"/>
</dbReference>
<protein>
    <submittedName>
        <fullName evidence="9">Iron ABC transporter permease</fullName>
    </submittedName>
</protein>
<evidence type="ECO:0000256" key="6">
    <source>
        <dbReference type="ARBA" id="ARBA00022989"/>
    </source>
</evidence>
<evidence type="ECO:0000256" key="3">
    <source>
        <dbReference type="ARBA" id="ARBA00022448"/>
    </source>
</evidence>
<evidence type="ECO:0000256" key="5">
    <source>
        <dbReference type="ARBA" id="ARBA00022692"/>
    </source>
</evidence>
<dbReference type="Gene3D" id="1.10.3470.10">
    <property type="entry name" value="ABC transporter involved in vitamin B12 uptake, BtuC"/>
    <property type="match status" value="1"/>
</dbReference>
<evidence type="ECO:0000256" key="2">
    <source>
        <dbReference type="ARBA" id="ARBA00007935"/>
    </source>
</evidence>
<evidence type="ECO:0000256" key="4">
    <source>
        <dbReference type="ARBA" id="ARBA00022475"/>
    </source>
</evidence>
<keyword evidence="5 8" id="KW-0812">Transmembrane</keyword>
<reference evidence="9 10" key="1">
    <citation type="submission" date="2018-04" db="EMBL/GenBank/DDBJ databases">
        <title>Genome of Nocardioides gansuensis WSJ-1.</title>
        <authorList>
            <person name="Wu S."/>
            <person name="Wang G."/>
        </authorList>
    </citation>
    <scope>NUCLEOTIDE SEQUENCE [LARGE SCALE GENOMIC DNA]</scope>
    <source>
        <strain evidence="9 10">WSJ-1</strain>
    </source>
</reference>
<comment type="similarity">
    <text evidence="2">Belongs to the binding-protein-dependent transport system permease family. FecCD subfamily.</text>
</comment>
<comment type="caution">
    <text evidence="9">The sequence shown here is derived from an EMBL/GenBank/DDBJ whole genome shotgun (WGS) entry which is preliminary data.</text>
</comment>
<feature type="transmembrane region" description="Helical" evidence="8">
    <location>
        <begin position="165"/>
        <end position="186"/>
    </location>
</feature>
<keyword evidence="7 8" id="KW-0472">Membrane</keyword>
<feature type="transmembrane region" description="Helical" evidence="8">
    <location>
        <begin position="295"/>
        <end position="317"/>
    </location>
</feature>
<evidence type="ECO:0000256" key="1">
    <source>
        <dbReference type="ARBA" id="ARBA00004651"/>
    </source>
</evidence>
<dbReference type="PANTHER" id="PTHR30472">
    <property type="entry name" value="FERRIC ENTEROBACTIN TRANSPORT SYSTEM PERMEASE PROTEIN"/>
    <property type="match status" value="1"/>
</dbReference>
<evidence type="ECO:0000313" key="10">
    <source>
        <dbReference type="Proteomes" id="UP000246018"/>
    </source>
</evidence>
<feature type="transmembrane region" description="Helical" evidence="8">
    <location>
        <begin position="110"/>
        <end position="128"/>
    </location>
</feature>
<dbReference type="EMBL" id="QDGZ01000001">
    <property type="protein sequence ID" value="PVG84322.1"/>
    <property type="molecule type" value="Genomic_DNA"/>
</dbReference>
<dbReference type="AlphaFoldDB" id="A0A2T8FF22"/>
<dbReference type="Proteomes" id="UP000246018">
    <property type="component" value="Unassembled WGS sequence"/>
</dbReference>
<dbReference type="GO" id="GO:0033214">
    <property type="term" value="P:siderophore-iron import into cell"/>
    <property type="evidence" value="ECO:0007669"/>
    <property type="project" value="TreeGrafter"/>
</dbReference>
<keyword evidence="6 8" id="KW-1133">Transmembrane helix</keyword>
<gene>
    <name evidence="9" type="ORF">DDE18_01455</name>
</gene>
<feature type="transmembrane region" description="Helical" evidence="8">
    <location>
        <begin position="28"/>
        <end position="50"/>
    </location>
</feature>
<name>A0A2T8FF22_9ACTN</name>
<comment type="subcellular location">
    <subcellularLocation>
        <location evidence="1">Cell membrane</location>
        <topology evidence="1">Multi-pass membrane protein</topology>
    </subcellularLocation>
</comment>
<evidence type="ECO:0000256" key="8">
    <source>
        <dbReference type="SAM" id="Phobius"/>
    </source>
</evidence>
<feature type="transmembrane region" description="Helical" evidence="8">
    <location>
        <begin position="135"/>
        <end position="153"/>
    </location>
</feature>